<evidence type="ECO:0000313" key="2">
    <source>
        <dbReference type="EMBL" id="PMD62640.1"/>
    </source>
</evidence>
<name>A0A2J6THZ2_9HELO</name>
<accession>A0A2J6THZ2</accession>
<dbReference type="InterPro" id="IPR010730">
    <property type="entry name" value="HET"/>
</dbReference>
<reference evidence="2 3" key="1">
    <citation type="submission" date="2016-04" db="EMBL/GenBank/DDBJ databases">
        <title>A degradative enzymes factory behind the ericoid mycorrhizal symbiosis.</title>
        <authorList>
            <consortium name="DOE Joint Genome Institute"/>
            <person name="Martino E."/>
            <person name="Morin E."/>
            <person name="Grelet G."/>
            <person name="Kuo A."/>
            <person name="Kohler A."/>
            <person name="Daghino S."/>
            <person name="Barry K."/>
            <person name="Choi C."/>
            <person name="Cichocki N."/>
            <person name="Clum A."/>
            <person name="Copeland A."/>
            <person name="Hainaut M."/>
            <person name="Haridas S."/>
            <person name="Labutti K."/>
            <person name="Lindquist E."/>
            <person name="Lipzen A."/>
            <person name="Khouja H.-R."/>
            <person name="Murat C."/>
            <person name="Ohm R."/>
            <person name="Olson A."/>
            <person name="Spatafora J."/>
            <person name="Veneault-Fourrey C."/>
            <person name="Henrissat B."/>
            <person name="Grigoriev I."/>
            <person name="Martin F."/>
            <person name="Perotto S."/>
        </authorList>
    </citation>
    <scope>NUCLEOTIDE SEQUENCE [LARGE SCALE GENOMIC DNA]</scope>
    <source>
        <strain evidence="2 3">E</strain>
    </source>
</reference>
<protein>
    <submittedName>
        <fullName evidence="2">Heterokaryon incompatibility</fullName>
    </submittedName>
</protein>
<organism evidence="2 3">
    <name type="scientific">Hyaloscypha bicolor E</name>
    <dbReference type="NCBI Taxonomy" id="1095630"/>
    <lineage>
        <taxon>Eukaryota</taxon>
        <taxon>Fungi</taxon>
        <taxon>Dikarya</taxon>
        <taxon>Ascomycota</taxon>
        <taxon>Pezizomycotina</taxon>
        <taxon>Leotiomycetes</taxon>
        <taxon>Helotiales</taxon>
        <taxon>Hyaloscyphaceae</taxon>
        <taxon>Hyaloscypha</taxon>
        <taxon>Hyaloscypha bicolor</taxon>
    </lineage>
</organism>
<dbReference type="PANTHER" id="PTHR24148">
    <property type="entry name" value="ANKYRIN REPEAT DOMAIN-CONTAINING PROTEIN 39 HOMOLOG-RELATED"/>
    <property type="match status" value="1"/>
</dbReference>
<dbReference type="InParanoid" id="A0A2J6THZ2"/>
<dbReference type="STRING" id="1095630.A0A2J6THZ2"/>
<dbReference type="AlphaFoldDB" id="A0A2J6THZ2"/>
<dbReference type="Proteomes" id="UP000235371">
    <property type="component" value="Unassembled WGS sequence"/>
</dbReference>
<dbReference type="Pfam" id="PF06985">
    <property type="entry name" value="HET"/>
    <property type="match status" value="1"/>
</dbReference>
<feature type="domain" description="Heterokaryon incompatibility" evidence="1">
    <location>
        <begin position="4"/>
        <end position="158"/>
    </location>
</feature>
<keyword evidence="3" id="KW-1185">Reference proteome</keyword>
<dbReference type="RefSeq" id="XP_024739544.1">
    <property type="nucleotide sequence ID" value="XM_024873025.1"/>
</dbReference>
<proteinExistence type="predicted"/>
<dbReference type="EMBL" id="KZ613783">
    <property type="protein sequence ID" value="PMD62640.1"/>
    <property type="molecule type" value="Genomic_DNA"/>
</dbReference>
<sequence length="161" mass="18865">APKYQALSYTWGPPEDGIEDYKDCEKKPIVIDGHLFPVFPNLIDALCHIRKAGEYTDDIKHIWIDAICINQKNPVERGQQVQLMSEIYQTASQVLIWLGMSNMDSRTAFDFIHNQKDLHPFEYQQYVENNGDYYAIAFRALCQVLNRSWFTRVWTLQEFAL</sequence>
<evidence type="ECO:0000259" key="1">
    <source>
        <dbReference type="Pfam" id="PF06985"/>
    </source>
</evidence>
<feature type="non-terminal residue" evidence="2">
    <location>
        <position position="161"/>
    </location>
</feature>
<gene>
    <name evidence="2" type="ORF">K444DRAFT_482396</name>
</gene>
<dbReference type="OrthoDB" id="3553147at2759"/>
<dbReference type="GeneID" id="36581105"/>
<dbReference type="PANTHER" id="PTHR24148:SF64">
    <property type="entry name" value="HETEROKARYON INCOMPATIBILITY DOMAIN-CONTAINING PROTEIN"/>
    <property type="match status" value="1"/>
</dbReference>
<feature type="non-terminal residue" evidence="2">
    <location>
        <position position="1"/>
    </location>
</feature>
<evidence type="ECO:0000313" key="3">
    <source>
        <dbReference type="Proteomes" id="UP000235371"/>
    </source>
</evidence>
<dbReference type="InterPro" id="IPR052895">
    <property type="entry name" value="HetReg/Transcr_Mod"/>
</dbReference>